<sequence>MNNIKKLTFSVNQSRRVIRAAENKKIEPKELLKGYELMVNILFKHWKEEYAETMEIDFQTFFYEIMKFAEVKYRLEKTKSDLEKIKEMSKLLNEAIEEYKEDYTMLKAIEDSLRNMGVEWV</sequence>
<name>A0A9Y1BT34_9ARCH</name>
<dbReference type="EMBL" id="CP084167">
    <property type="protein sequence ID" value="UJG43849.1"/>
    <property type="molecule type" value="Genomic_DNA"/>
</dbReference>
<keyword evidence="1" id="KW-0175">Coiled coil</keyword>
<proteinExistence type="predicted"/>
<accession>A0A9Y1BT34</accession>
<evidence type="ECO:0000313" key="2">
    <source>
        <dbReference type="EMBL" id="UJG43849.1"/>
    </source>
</evidence>
<feature type="coiled-coil region" evidence="1">
    <location>
        <begin position="75"/>
        <end position="102"/>
    </location>
</feature>
<reference evidence="2" key="1">
    <citation type="journal article" date="2022" name="Nat. Microbiol.">
        <title>Unique mobile elements and scalable gene flow at the prokaryote-eukaryote boundary revealed by circularized Asgard archaea genomes.</title>
        <authorList>
            <person name="Wu F."/>
            <person name="Speth D.R."/>
            <person name="Philosof A."/>
            <person name="Cremiere A."/>
            <person name="Narayanan A."/>
            <person name="Barco R.A."/>
            <person name="Connon S.A."/>
            <person name="Amend J.P."/>
            <person name="Antoshechkin I.A."/>
            <person name="Orphan V.J."/>
        </authorList>
    </citation>
    <scope>NUCLEOTIDE SEQUENCE</scope>
    <source>
        <strain evidence="2">PR6</strain>
    </source>
</reference>
<dbReference type="Proteomes" id="UP001200513">
    <property type="component" value="Chromosome"/>
</dbReference>
<gene>
    <name evidence="2" type="ORF">K9W46_01365</name>
</gene>
<protein>
    <submittedName>
        <fullName evidence="2">Uncharacterized protein</fullName>
    </submittedName>
</protein>
<evidence type="ECO:0000256" key="1">
    <source>
        <dbReference type="SAM" id="Coils"/>
    </source>
</evidence>
<dbReference type="AlphaFoldDB" id="A0A9Y1BT34"/>
<organism evidence="2">
    <name type="scientific">Candidatus Heimdallarchaeum endolithica</name>
    <dbReference type="NCBI Taxonomy" id="2876572"/>
    <lineage>
        <taxon>Archaea</taxon>
        <taxon>Promethearchaeati</taxon>
        <taxon>Candidatus Heimdallarchaeota</taxon>
        <taxon>Candidatus Heimdallarchaeia (ex Rinke et al. 2021) (nom. nud.)</taxon>
        <taxon>Candidatus Heimdallarchaeales</taxon>
        <taxon>Candidatus Heimdallarchaeaceae</taxon>
        <taxon>Candidatus Heimdallarchaeum</taxon>
    </lineage>
</organism>